<proteinExistence type="predicted"/>
<evidence type="ECO:0000256" key="4">
    <source>
        <dbReference type="ARBA" id="ARBA00022691"/>
    </source>
</evidence>
<comment type="subcellular location">
    <subcellularLocation>
        <location evidence="1">Chromosome</location>
    </subcellularLocation>
</comment>
<keyword evidence="3" id="KW-0489">Methyltransferase</keyword>
<dbReference type="SUPFAM" id="SSF140990">
    <property type="entry name" value="FtsH protease domain-like"/>
    <property type="match status" value="1"/>
</dbReference>
<dbReference type="InterPro" id="IPR043550">
    <property type="entry name" value="EHMT1/EHMT2"/>
</dbReference>
<evidence type="ECO:0000313" key="6">
    <source>
        <dbReference type="Proteomes" id="UP000887572"/>
    </source>
</evidence>
<keyword evidence="3" id="KW-0808">Transferase</keyword>
<dbReference type="InterPro" id="IPR046341">
    <property type="entry name" value="SET_dom_sf"/>
</dbReference>
<dbReference type="PROSITE" id="PS50280">
    <property type="entry name" value="SET"/>
    <property type="match status" value="1"/>
</dbReference>
<dbReference type="SMART" id="SM00468">
    <property type="entry name" value="PreSET"/>
    <property type="match status" value="1"/>
</dbReference>
<sequence>MGQKNWNAGLEGMHDRLCMFLAGGQSALMFTGSAPGCESDDSSAEGLARDIALEKAGRREPDAKAIEGGDLLHNHRAKAKKLEKALLLKKTLTRADIEKLIGAPPPKMTPIKNKNFVKHWRCFSFSSSIHIEIDILTFILKTIMIVPDLAEGKEAVAIPVINTVDNSDIPYAFHYMPKNVDRIPRSVVGCQCVDGCKPETCECIQRSTIKITADRKINLRHGFPDFYQQGKCEWRLTPEQFDKRVELFKTPKAGWGVRSQQFIETGEFVAEFVGEVVTVILQEHRPLEYAYKLTTTESSKIDIYIDPYLYGNITRFFNHSCFENLQPFRFYSSHRDLSRGSIGFFASRDILPGHELTIDYGEDWWRSNINDAASRGHRLYCHCDWVSCLTPWPGKLQMEAEEARKERKRVLIENHRTLMLWKKGEKDRMKILATQARKN</sequence>
<dbReference type="AlphaFoldDB" id="A0A914HZE9"/>
<keyword evidence="4" id="KW-0949">S-adenosyl-L-methionine</keyword>
<keyword evidence="2" id="KW-0158">Chromosome</keyword>
<protein>
    <submittedName>
        <fullName evidence="7">SET domain-containing protein</fullName>
    </submittedName>
</protein>
<dbReference type="Pfam" id="PF05033">
    <property type="entry name" value="Pre-SET"/>
    <property type="match status" value="1"/>
</dbReference>
<dbReference type="GO" id="GO:0006508">
    <property type="term" value="P:proteolysis"/>
    <property type="evidence" value="ECO:0007669"/>
    <property type="project" value="InterPro"/>
</dbReference>
<dbReference type="Proteomes" id="UP000887572">
    <property type="component" value="Unplaced"/>
</dbReference>
<evidence type="ECO:0000313" key="7">
    <source>
        <dbReference type="WBParaSite" id="Gr19_v10_g5442.t1"/>
    </source>
</evidence>
<dbReference type="Gene3D" id="2.170.270.10">
    <property type="entry name" value="SET domain"/>
    <property type="match status" value="1"/>
</dbReference>
<dbReference type="GO" id="GO:0005524">
    <property type="term" value="F:ATP binding"/>
    <property type="evidence" value="ECO:0007669"/>
    <property type="project" value="InterPro"/>
</dbReference>
<organism evidence="6 7">
    <name type="scientific">Globodera rostochiensis</name>
    <name type="common">Golden nematode worm</name>
    <name type="synonym">Heterodera rostochiensis</name>
    <dbReference type="NCBI Taxonomy" id="31243"/>
    <lineage>
        <taxon>Eukaryota</taxon>
        <taxon>Metazoa</taxon>
        <taxon>Ecdysozoa</taxon>
        <taxon>Nematoda</taxon>
        <taxon>Chromadorea</taxon>
        <taxon>Rhabditida</taxon>
        <taxon>Tylenchina</taxon>
        <taxon>Tylenchomorpha</taxon>
        <taxon>Tylenchoidea</taxon>
        <taxon>Heteroderidae</taxon>
        <taxon>Heteroderinae</taxon>
        <taxon>Globodera</taxon>
    </lineage>
</organism>
<accession>A0A914HZE9</accession>
<dbReference type="InterPro" id="IPR001214">
    <property type="entry name" value="SET_dom"/>
</dbReference>
<dbReference type="SMART" id="SM00317">
    <property type="entry name" value="SET"/>
    <property type="match status" value="1"/>
</dbReference>
<dbReference type="PANTHER" id="PTHR46307:SF4">
    <property type="entry name" value="G9A, ISOFORM B"/>
    <property type="match status" value="1"/>
</dbReference>
<evidence type="ECO:0000256" key="3">
    <source>
        <dbReference type="ARBA" id="ARBA00022603"/>
    </source>
</evidence>
<feature type="domain" description="SET" evidence="5">
    <location>
        <begin position="243"/>
        <end position="361"/>
    </location>
</feature>
<reference evidence="7" key="1">
    <citation type="submission" date="2022-11" db="UniProtKB">
        <authorList>
            <consortium name="WormBaseParasite"/>
        </authorList>
    </citation>
    <scope>IDENTIFICATION</scope>
</reference>
<dbReference type="GO" id="GO:0008270">
    <property type="term" value="F:zinc ion binding"/>
    <property type="evidence" value="ECO:0007669"/>
    <property type="project" value="InterPro"/>
</dbReference>
<dbReference type="Pfam" id="PF00856">
    <property type="entry name" value="SET"/>
    <property type="match status" value="1"/>
</dbReference>
<name>A0A914HZE9_GLORO</name>
<evidence type="ECO:0000256" key="2">
    <source>
        <dbReference type="ARBA" id="ARBA00022454"/>
    </source>
</evidence>
<dbReference type="GO" id="GO:0002039">
    <property type="term" value="F:p53 binding"/>
    <property type="evidence" value="ECO:0007669"/>
    <property type="project" value="InterPro"/>
</dbReference>
<dbReference type="InterPro" id="IPR007728">
    <property type="entry name" value="Pre-SET_dom"/>
</dbReference>
<dbReference type="GO" id="GO:0005634">
    <property type="term" value="C:nucleus"/>
    <property type="evidence" value="ECO:0007669"/>
    <property type="project" value="InterPro"/>
</dbReference>
<evidence type="ECO:0000256" key="1">
    <source>
        <dbReference type="ARBA" id="ARBA00004286"/>
    </source>
</evidence>
<dbReference type="GO" id="GO:0032259">
    <property type="term" value="P:methylation"/>
    <property type="evidence" value="ECO:0007669"/>
    <property type="project" value="UniProtKB-KW"/>
</dbReference>
<dbReference type="GO" id="GO:0004222">
    <property type="term" value="F:metalloendopeptidase activity"/>
    <property type="evidence" value="ECO:0007669"/>
    <property type="project" value="InterPro"/>
</dbReference>
<keyword evidence="6" id="KW-1185">Reference proteome</keyword>
<dbReference type="GO" id="GO:0004176">
    <property type="term" value="F:ATP-dependent peptidase activity"/>
    <property type="evidence" value="ECO:0007669"/>
    <property type="project" value="InterPro"/>
</dbReference>
<evidence type="ECO:0000259" key="5">
    <source>
        <dbReference type="PROSITE" id="PS50280"/>
    </source>
</evidence>
<dbReference type="InterPro" id="IPR037219">
    <property type="entry name" value="Peptidase_M41-like"/>
</dbReference>
<dbReference type="GO" id="GO:0046974">
    <property type="term" value="F:histone H3K9 methyltransferase activity"/>
    <property type="evidence" value="ECO:0007669"/>
    <property type="project" value="TreeGrafter"/>
</dbReference>
<dbReference type="SUPFAM" id="SSF82199">
    <property type="entry name" value="SET domain"/>
    <property type="match status" value="1"/>
</dbReference>
<dbReference type="GO" id="GO:0000122">
    <property type="term" value="P:negative regulation of transcription by RNA polymerase II"/>
    <property type="evidence" value="ECO:0007669"/>
    <property type="project" value="TreeGrafter"/>
</dbReference>
<dbReference type="PANTHER" id="PTHR46307">
    <property type="entry name" value="G9A, ISOFORM B"/>
    <property type="match status" value="1"/>
</dbReference>
<dbReference type="WBParaSite" id="Gr19_v10_g5442.t1">
    <property type="protein sequence ID" value="Gr19_v10_g5442.t1"/>
    <property type="gene ID" value="Gr19_v10_g5442"/>
</dbReference>
<dbReference type="GO" id="GO:0000785">
    <property type="term" value="C:chromatin"/>
    <property type="evidence" value="ECO:0007669"/>
    <property type="project" value="TreeGrafter"/>
</dbReference>